<dbReference type="InterPro" id="IPR032425">
    <property type="entry name" value="FERM_f0"/>
</dbReference>
<dbReference type="InterPro" id="IPR011993">
    <property type="entry name" value="PH-like_dom_sf"/>
</dbReference>
<dbReference type="OrthoDB" id="10262320at2759"/>
<dbReference type="InterPro" id="IPR000299">
    <property type="entry name" value="FERM_domain"/>
</dbReference>
<feature type="region of interest" description="Disordered" evidence="5">
    <location>
        <begin position="2224"/>
        <end position="2244"/>
    </location>
</feature>
<dbReference type="GO" id="GO:0005200">
    <property type="term" value="F:structural constituent of cytoskeleton"/>
    <property type="evidence" value="ECO:0007669"/>
    <property type="project" value="InterPro"/>
</dbReference>
<dbReference type="Pfam" id="PF21865">
    <property type="entry name" value="TLN1-like_RS"/>
    <property type="match status" value="2"/>
</dbReference>
<accession>A0A8J9ZBY0</accession>
<feature type="compositionally biased region" description="Basic and acidic residues" evidence="5">
    <location>
        <begin position="912"/>
        <end position="927"/>
    </location>
</feature>
<dbReference type="InterPro" id="IPR054082">
    <property type="entry name" value="Talin_IBS2B"/>
</dbReference>
<dbReference type="GO" id="GO:0030036">
    <property type="term" value="P:actin cytoskeleton organization"/>
    <property type="evidence" value="ECO:0007669"/>
    <property type="project" value="TreeGrafter"/>
</dbReference>
<dbReference type="Gene3D" id="1.20.120.230">
    <property type="entry name" value="Alpha-catenin/vinculin-like"/>
    <property type="match status" value="4"/>
</dbReference>
<dbReference type="PROSITE" id="PS50057">
    <property type="entry name" value="FERM_3"/>
    <property type="match status" value="1"/>
</dbReference>
<dbReference type="CDD" id="cd10569">
    <property type="entry name" value="FERM_C_Talin"/>
    <property type="match status" value="1"/>
</dbReference>
<dbReference type="GO" id="GO:0005925">
    <property type="term" value="C:focal adhesion"/>
    <property type="evidence" value="ECO:0007669"/>
    <property type="project" value="InterPro"/>
</dbReference>
<dbReference type="InterPro" id="IPR035964">
    <property type="entry name" value="I/LWEQ_dom_sf"/>
</dbReference>
<dbReference type="FunFam" id="1.20.120.230:FF:000003">
    <property type="entry name" value="Talin 2"/>
    <property type="match status" value="1"/>
</dbReference>
<dbReference type="GO" id="GO:0005737">
    <property type="term" value="C:cytoplasm"/>
    <property type="evidence" value="ECO:0007669"/>
    <property type="project" value="TreeGrafter"/>
</dbReference>
<dbReference type="Pfam" id="PF09379">
    <property type="entry name" value="FERM_N"/>
    <property type="match status" value="1"/>
</dbReference>
<dbReference type="InterPro" id="IPR015009">
    <property type="entry name" value="Vinculin-bd_dom"/>
</dbReference>
<evidence type="ECO:0000259" key="6">
    <source>
        <dbReference type="PROSITE" id="PS50057"/>
    </source>
</evidence>
<dbReference type="SUPFAM" id="SSF47031">
    <property type="entry name" value="Second domain of FERM"/>
    <property type="match status" value="1"/>
</dbReference>
<dbReference type="InterPro" id="IPR019748">
    <property type="entry name" value="FERM_central"/>
</dbReference>
<keyword evidence="9" id="KW-1185">Reference proteome</keyword>
<name>A0A8J9ZBY0_BRALA</name>
<dbReference type="InterPro" id="IPR002404">
    <property type="entry name" value="IRS_PTB"/>
</dbReference>
<dbReference type="Pfam" id="PF16511">
    <property type="entry name" value="FERM_f0"/>
    <property type="match status" value="1"/>
</dbReference>
<dbReference type="FunFam" id="1.20.80.10:FF:000007">
    <property type="entry name" value="Talin 2"/>
    <property type="match status" value="1"/>
</dbReference>
<dbReference type="Gene3D" id="1.20.1410.10">
    <property type="entry name" value="I/LWEQ domain"/>
    <property type="match status" value="1"/>
</dbReference>
<dbReference type="GO" id="GO:0051015">
    <property type="term" value="F:actin filament binding"/>
    <property type="evidence" value="ECO:0007669"/>
    <property type="project" value="InterPro"/>
</dbReference>
<feature type="region of interest" description="Disordered" evidence="5">
    <location>
        <begin position="2521"/>
        <end position="2541"/>
    </location>
</feature>
<dbReference type="InterPro" id="IPR037438">
    <property type="entry name" value="Talin1/2-RS"/>
</dbReference>
<proteinExistence type="predicted"/>
<dbReference type="InterPro" id="IPR015224">
    <property type="entry name" value="Talin_cent"/>
</dbReference>
<dbReference type="CDD" id="cd14473">
    <property type="entry name" value="FERM_B-lobe"/>
    <property type="match status" value="1"/>
</dbReference>
<feature type="compositionally biased region" description="Acidic residues" evidence="5">
    <location>
        <begin position="2228"/>
        <end position="2244"/>
    </location>
</feature>
<dbReference type="SMART" id="SM00307">
    <property type="entry name" value="ILWEQ"/>
    <property type="match status" value="1"/>
</dbReference>
<feature type="compositionally biased region" description="Acidic residues" evidence="5">
    <location>
        <begin position="902"/>
        <end position="911"/>
    </location>
</feature>
<reference evidence="8" key="1">
    <citation type="submission" date="2022-01" db="EMBL/GenBank/DDBJ databases">
        <authorList>
            <person name="Braso-Vives M."/>
        </authorList>
    </citation>
    <scope>NUCLEOTIDE SEQUENCE</scope>
</reference>
<dbReference type="PROSITE" id="PS50945">
    <property type="entry name" value="I_LWEQ"/>
    <property type="match status" value="1"/>
</dbReference>
<dbReference type="InterPro" id="IPR019749">
    <property type="entry name" value="Band_41_domain"/>
</dbReference>
<evidence type="ECO:0000256" key="5">
    <source>
        <dbReference type="SAM" id="MobiDB-lite"/>
    </source>
</evidence>
<dbReference type="InterPro" id="IPR014352">
    <property type="entry name" value="FERM/acyl-CoA-bd_prot_sf"/>
</dbReference>
<evidence type="ECO:0000256" key="1">
    <source>
        <dbReference type="ARBA" id="ARBA00004245"/>
    </source>
</evidence>
<dbReference type="Gene3D" id="1.20.80.10">
    <property type="match status" value="1"/>
</dbReference>
<dbReference type="InterPro" id="IPR054060">
    <property type="entry name" value="TLN1-like_RS"/>
</dbReference>
<feature type="domain" description="FERM" evidence="6">
    <location>
        <begin position="88"/>
        <end position="380"/>
    </location>
</feature>
<dbReference type="GO" id="GO:0005856">
    <property type="term" value="C:cytoskeleton"/>
    <property type="evidence" value="ECO:0007669"/>
    <property type="project" value="UniProtKB-SubCell"/>
</dbReference>
<evidence type="ECO:0000256" key="4">
    <source>
        <dbReference type="SAM" id="Coils"/>
    </source>
</evidence>
<keyword evidence="2" id="KW-0963">Cytoplasm</keyword>
<dbReference type="FunFam" id="3.10.20.90:FF:000028">
    <property type="entry name" value="Talin 2"/>
    <property type="match status" value="1"/>
</dbReference>
<dbReference type="InterPro" id="IPR049108">
    <property type="entry name" value="Talin_R4"/>
</dbReference>
<dbReference type="Pfam" id="PF02174">
    <property type="entry name" value="IRS"/>
    <property type="match status" value="1"/>
</dbReference>
<keyword evidence="3" id="KW-0206">Cytoskeleton</keyword>
<dbReference type="Pfam" id="PF21896">
    <property type="entry name" value="Talin_IBS2B"/>
    <property type="match status" value="4"/>
</dbReference>
<keyword evidence="4" id="KW-0175">Coiled coil</keyword>
<dbReference type="Pfam" id="PF01608">
    <property type="entry name" value="I_LWEQ"/>
    <property type="match status" value="1"/>
</dbReference>
<dbReference type="InterPro" id="IPR036476">
    <property type="entry name" value="Talin_cent_sf"/>
</dbReference>
<dbReference type="Proteomes" id="UP000838412">
    <property type="component" value="Chromosome 19"/>
</dbReference>
<feature type="coiled-coil region" evidence="4">
    <location>
        <begin position="167"/>
        <end position="194"/>
    </location>
</feature>
<dbReference type="Gene3D" id="3.10.20.90">
    <property type="entry name" value="Phosphatidylinositol 3-kinase Catalytic Subunit, Chain A, domain 1"/>
    <property type="match status" value="2"/>
</dbReference>
<dbReference type="InterPro" id="IPR002558">
    <property type="entry name" value="ILWEQ_dom"/>
</dbReference>
<dbReference type="Pfam" id="PF08913">
    <property type="entry name" value="VBS"/>
    <property type="match status" value="1"/>
</dbReference>
<dbReference type="GO" id="GO:0005886">
    <property type="term" value="C:plasma membrane"/>
    <property type="evidence" value="ECO:0007669"/>
    <property type="project" value="TreeGrafter"/>
</dbReference>
<gene>
    <name evidence="8" type="primary">TLN1</name>
    <name evidence="8" type="ORF">BLAG_LOCUS12016</name>
</gene>
<feature type="region of interest" description="Disordered" evidence="5">
    <location>
        <begin position="872"/>
        <end position="927"/>
    </location>
</feature>
<dbReference type="FunFam" id="1.20.120.230:FF:000004">
    <property type="entry name" value="Talin 2"/>
    <property type="match status" value="1"/>
</dbReference>
<dbReference type="GO" id="GO:0001726">
    <property type="term" value="C:ruffle"/>
    <property type="evidence" value="ECO:0007669"/>
    <property type="project" value="InterPro"/>
</dbReference>
<feature type="compositionally biased region" description="Acidic residues" evidence="5">
    <location>
        <begin position="885"/>
        <end position="894"/>
    </location>
</feature>
<dbReference type="Gene3D" id="1.20.1420.10">
    <property type="entry name" value="Talin, central domain"/>
    <property type="match status" value="11"/>
</dbReference>
<dbReference type="PANTHER" id="PTHR19981">
    <property type="entry name" value="TALIN"/>
    <property type="match status" value="1"/>
</dbReference>
<dbReference type="EMBL" id="OV696704">
    <property type="protein sequence ID" value="CAH1251706.1"/>
    <property type="molecule type" value="Genomic_DNA"/>
</dbReference>
<dbReference type="FunFam" id="1.20.1420.10:FF:000002">
    <property type="entry name" value="Talin 2"/>
    <property type="match status" value="1"/>
</dbReference>
<dbReference type="SUPFAM" id="SSF109880">
    <property type="entry name" value="A middle domain of Talin 1"/>
    <property type="match status" value="1"/>
</dbReference>
<dbReference type="FunFam" id="1.20.1410.10:FF:000001">
    <property type="entry name" value="Talin 2"/>
    <property type="match status" value="1"/>
</dbReference>
<dbReference type="InterPro" id="IPR036723">
    <property type="entry name" value="Alpha-catenin/vinculin-like_sf"/>
</dbReference>
<dbReference type="GO" id="GO:0098609">
    <property type="term" value="P:cell-cell adhesion"/>
    <property type="evidence" value="ECO:0007669"/>
    <property type="project" value="TreeGrafter"/>
</dbReference>
<dbReference type="Gene3D" id="2.30.29.30">
    <property type="entry name" value="Pleckstrin-homology domain (PH domain)/Phosphotyrosine-binding domain (PTB)"/>
    <property type="match status" value="1"/>
</dbReference>
<evidence type="ECO:0000313" key="8">
    <source>
        <dbReference type="EMBL" id="CAH1251706.1"/>
    </source>
</evidence>
<dbReference type="SUPFAM" id="SSF47220">
    <property type="entry name" value="alpha-catenin/vinculin-like"/>
    <property type="match status" value="7"/>
</dbReference>
<dbReference type="InterPro" id="IPR057346">
    <property type="entry name" value="Talin1/2_VBS2"/>
</dbReference>
<dbReference type="InterPro" id="IPR018979">
    <property type="entry name" value="FERM_N"/>
</dbReference>
<evidence type="ECO:0000259" key="7">
    <source>
        <dbReference type="PROSITE" id="PS50945"/>
    </source>
</evidence>
<dbReference type="GO" id="GO:0005178">
    <property type="term" value="F:integrin binding"/>
    <property type="evidence" value="ECO:0007669"/>
    <property type="project" value="TreeGrafter"/>
</dbReference>
<dbReference type="Pfam" id="PF25177">
    <property type="entry name" value="Talin_VBS2"/>
    <property type="match status" value="1"/>
</dbReference>
<protein>
    <submittedName>
        <fullName evidence="8">TLN1 protein</fullName>
    </submittedName>
</protein>
<dbReference type="CDD" id="cd17090">
    <property type="entry name" value="FERM_F1_TLN"/>
    <property type="match status" value="1"/>
</dbReference>
<evidence type="ECO:0000256" key="3">
    <source>
        <dbReference type="ARBA" id="ARBA00023212"/>
    </source>
</evidence>
<dbReference type="InterPro" id="IPR029071">
    <property type="entry name" value="Ubiquitin-like_domsf"/>
</dbReference>
<dbReference type="SMART" id="SM01244">
    <property type="entry name" value="IRS"/>
    <property type="match status" value="1"/>
</dbReference>
<evidence type="ECO:0000256" key="2">
    <source>
        <dbReference type="ARBA" id="ARBA00022490"/>
    </source>
</evidence>
<dbReference type="Pfam" id="PF21692">
    <property type="entry name" value="Talin_R4"/>
    <property type="match status" value="1"/>
</dbReference>
<dbReference type="Pfam" id="PF09141">
    <property type="entry name" value="Talin_middle"/>
    <property type="match status" value="2"/>
</dbReference>
<sequence>MASLSLKISVKHANVVKTMQFEPSTIVYDACRMIRERIPEAQMGNATEFGMFLADEDPKKGVWLEAGRTLDYYLLRSGDLLEYKKKHRPLKVRMLDGTVKTVMVDDSHTVAQLLVTICTRIGITNHDEYSLVREGEKIREAAEPPTPVKKVGGISNYYGTMTRTMTRLSLDRTLQRDEKKMEALKKKLHTDDEQARDGILNGTHPVTVDEAMMFAAYQTQIQFGDHIETKHKSGFLDLKEFLPKEYVKNKGIEKKIWLEHRKLAGLSELDAKVRYTQQCRSLKTYGVTFFLVKEKMKGKNKLVPRLLGITKDSVMRVDEKTKEILKVWPLTTVRRWAASPKSFTLDFGDYSESYYSVQTTEGETISQLIAGYIDIILRKKKGKDRFGMDGEEESTMLEDSVSPARATIMQHQENKVGHVNEGSVAIPAVMRAHDGAESYSMGSMPRAEYATIRGQIHSAHMPPINTQAQQALMGNISSGFNSISAAQAELGSRAELPPLGSDPASLKWKQNTLDVSKQNVTSQLAAMSAATASVVTLTSGDHQDPLIPTSPFSLHRQPPLSQSEPEQTDFTAVGSAVTTISSNLTEMSKGIKMVAALLEDYGQGERLLDAARNLAGAFSDLLSAAKPGSTEGPDLYEACRQLMIAEHEFLDQIVPYLPGVTRSTLPLASLSPQPTMAYTAQTVDSSWFGAQAKKRMRTAVVQLPYYGVQHHRVQVVPRQNLLTAAGNIGEHGREVLHEMGEVDTDPRFQDALMALAKAVANATATLVLKAKNVASKAEDPAMQNKVIASATQTALSTSQLVACTKVVAPTISHPACQEQLIDAAKLVAKSVEKTVDSSQMATHDEFLLKDLGAAATQVTQALNDLLQHIKQASKKAKKPEKIEEPEPSELESTDDEKRDSEKSEDEGDDEEEKRRQEEERLHRERVMGDLNAAVRNVLDQLGPEDAAAAPDLNDAVRRVMKTTSDLLSEIKLEPKADQTVVFAPKPEEIEEPARVTTTIVATRESVDVGRRNEALLAELDLVVRMAMDQMSVGDDGSGSELNDAVRRVVRRMNDLLSEIKFEAKGGEQYEDHCDTIISASDRLFASMGNASDMIKQAKILAEATSHLVNSIKTSADTTDDTDSQKRLLGAAKVLADATARMVEAAKGCAVNPHDSDEQENLRKAAEDLRAATNAAAGNAIKKKLVGKLENAAKHAAAVATQTIAASQAASSSNKNPSSQQQLVSSCKHVADHIPRLVQGVRGSRAQPDSPSAQLLLINASQEFISPANNMNSAAKAAVPTVSDQAASMQLSNCSKQLAQALAELRSAAQKAQDACGPLEIDSALDTICQLDSDLVEIKKSAAQGQLVPLPDESFFCPKFEGCRATVYSCAKQVGAAMAQLMKEAAQGEQCAQELGHTSKTVGASMAQLLTAAAQGNENYTGLAARDTANALRTLTGAVRGVAAATSDRQAQDHLIDTARDVMDKSINLIEEAKKAVNDPNNPDNQQRLAQVAKAVSHALNNCVNCLPGQRDVDFAIRNIGEASKALLSGQVQNVDLTQYPGYYGAAGGAYDLRPHDLRPYGSPQGAEGYTIPQTWEGQQSEGHAMYQNGVPGMYGGQYGGQNGVPGMYGGQYGVQNGVLGMYAGQYGVPNEGPGMYGIPAMYEGQQVILLNGAPGFTPEGDRVVNYGVQSGVHGQSFVNVEELKPQEVEMTSSFTSMTSGSGYDTMSIKSADLDWNEVDFDQTVYNYGVEQGKPGQALLDLSALRQDRKRKQEIPKEVQYVEEERHILNYGIDKNVSGKAIINLDSLRPPTKKVKRKKTKVETKEEGEVIEWDDSDVETVATVESLTDNRQEDSEADERYDEERRRIRMQMEQPIVKRRTYHIDETDEDIHVDDSTPVFEAFFRFIGHGEPYPEKPEKVKEVIEFPHSDFTMPERLDFKAGLSEIEERKIKPQERNLDFEAFFRHYMEEARKRMETPTIKREWVKVPGDEDLPKDTVKPNFDAFFRNYPHLEPAEQVEEEKKDREEILTYETEEDLMIRSTEEIVRGKVEEKPAERNYIWPNFDEFFKSYPSMAKGREFGIQCNVKDEVDGPRMRKIGVLQRYRRLVRVAAMRYNLALSSKIKVARICKEFHLSATKLVVSVLSVFSKMSFGLSSLRMEAFTIFNQDVINPTNHPPPPAHPQLQKGDVSFQEVQTMLSTAAQELNMASSELVVASKGTHEQLAQASGKFSKDFSLLLEAGMQMAAQTSDDEQQSLMDDEQQSLMDDEQQSLMVSNLKSISLSPPLNCSFLPSLQDDEQQSLMDDEQQSLMVSNLKSISLSPPLNCSFLPSLQDDEQQSLMDDEQQSLMVSNLKSISLSPPLNCSFLPSLQDDEQQSLMDDEQQSLMDDEQQSLMVSNLKSISLSPPLNCSFLPSLQDDEQQSLMDDEQQSLMVSNLKSISLSPPLNCSFLPSLQDDEQQSLMDDEQQSLMVSNLKSISLSPPLNCSFLPSLQDDEQQSLMDDEQQSLMDDEQQSLMVSNLKSISLSPPLNCSFLPSLQDDEQQSLMDDEQQSLMDDEQQSLMDDEQQSLMDDEQQSLMVSNLKSISMSSSKLLLAAKSLSADPNAPNAKNQLASAARSVTDSINQLINICMQTAPGQKECDNALRNIETVTQITEVHSSSSVETTETRKVSELKKDMEMHIILPHPDIITKSVEVYISHFNSQTMVMRSMLDNPMEPVNDLTYFDCLETVMDKSKTLGESMSSITQHAKNSEHEEFGSAVTRASTAVCGLTEAAAQTAYLVGIADPSSQAGRQGLVDQSQFARANQAIQMACQQLLDPTTSQAQVLSAATVIAKHTSSLCNMCRVASTKTSNPVAKRHFVQSAKEVANSTANLVKSIKALDGNFTEQNRQQALDGNFTEQNRQQALDGNFTEQNRQQALDGNFTEQNRQQVAEASRPLMEAVENLTTFASNPEFASVPAQISIEARKAQEPIVIAGRTIIDSTSSLITTAKLLAVNPKDPPTWQLLAGHSKTVSDSIKRLIASIRDKAPGQRECDRGIQVINQCIRDVDQASLSAVTQKLEARNEGTTQIFQEQMNNAAHEIGKNVDGVASAAKEKAEKLGHQVTQLSSYFDPLASAAINLASKTMNSQKQANLLEQTKTVAESALQLVYTSKEGGGNPKATHAHAAIDEAAEGMKEAVDDLLKTLDESASETGAVFGMVDGITKAMSDMVDGRLEDKPDGTFVDYQTKMVKIAKQIARTSHDMVGKASSSPEELGPQANALSHDFSELAAQSKGAMATINSPELSDRIRNSVQDLGNSCVDVVNNAGAIQSNPTDTYAKKDLIENSRAVSEKVSFVLASLQAGSRGTQACINAASTVSGIIGDLDTTIMFASAGTLSPEMEDEAFADHRENILKTAKALVEDTKTLVSGAASSQEHLAAAAQSAVDTITKLADAVKSGAASLGPQDAEAQVLLINAVKDVAVALGELIEATKNASGKPVQDPSMVQLKNSAKVMVTNVTSLLKTVKTVEDEAARGTRALEATIEAIKQEMRILSSMDPPEKRLPPEDLIRSTKPVTLLTAKAVAAGTSCRQDDVIAVANMSRKSVGDLIVTCKASAFGAEQRETTERAMEVGRNTVSMYVELLMHVLSILQKPTHEGKQKLAHFSKRVATAVAELVQTAEAIKGSEWVDPEDPTVVAENELLGAASAIEAAAKKLSELKPRPKAKEVDETLNFEEQILEAAKSIAAATSALVKAASTAQRELVAQGKVGASRAMAYDDGQWSQGLISAARMVAAATGSLCEAANEMVQGLASEEKLISSAKQVAASTAQLLVACKVKADPDSEAMRRLQQAGNRVKHASEELVKAAQQAAAIEEEERNIELSKRRVPTIAMEIQAQEEILRKERELEEARKNLYKIRQAKYKNRPQQDQDSDD</sequence>
<dbReference type="InterPro" id="IPR035963">
    <property type="entry name" value="FERM_2"/>
</dbReference>
<dbReference type="SUPFAM" id="SSF50729">
    <property type="entry name" value="PH domain-like"/>
    <property type="match status" value="1"/>
</dbReference>
<dbReference type="FunFam" id="2.30.29.30:FF:000028">
    <property type="entry name" value="Talin 2"/>
    <property type="match status" value="1"/>
</dbReference>
<comment type="subcellular location">
    <subcellularLocation>
        <location evidence="1">Cytoplasm</location>
        <location evidence="1">Cytoskeleton</location>
    </subcellularLocation>
</comment>
<dbReference type="PANTHER" id="PTHR19981:SF1">
    <property type="entry name" value="RHEA, ISOFORM B"/>
    <property type="match status" value="1"/>
</dbReference>
<feature type="coiled-coil region" evidence="4">
    <location>
        <begin position="3809"/>
        <end position="3880"/>
    </location>
</feature>
<organism evidence="8 9">
    <name type="scientific">Branchiostoma lanceolatum</name>
    <name type="common">Common lancelet</name>
    <name type="synonym">Amphioxus lanceolatum</name>
    <dbReference type="NCBI Taxonomy" id="7740"/>
    <lineage>
        <taxon>Eukaryota</taxon>
        <taxon>Metazoa</taxon>
        <taxon>Chordata</taxon>
        <taxon>Cephalochordata</taxon>
        <taxon>Leptocardii</taxon>
        <taxon>Amphioxiformes</taxon>
        <taxon>Branchiostomatidae</taxon>
        <taxon>Branchiostoma</taxon>
    </lineage>
</organism>
<dbReference type="CDD" id="cd17089">
    <property type="entry name" value="FERM_F0_TLN"/>
    <property type="match status" value="1"/>
</dbReference>
<dbReference type="SUPFAM" id="SSF54236">
    <property type="entry name" value="Ubiquitin-like"/>
    <property type="match status" value="1"/>
</dbReference>
<feature type="domain" description="I/LWEQ" evidence="7">
    <location>
        <begin position="3646"/>
        <end position="3885"/>
    </location>
</feature>
<dbReference type="SUPFAM" id="SSF109885">
    <property type="entry name" value="I/LWEQ domain"/>
    <property type="match status" value="4"/>
</dbReference>
<evidence type="ECO:0000313" key="9">
    <source>
        <dbReference type="Proteomes" id="UP000838412"/>
    </source>
</evidence>
<dbReference type="SMART" id="SM00295">
    <property type="entry name" value="B41"/>
    <property type="match status" value="1"/>
</dbReference>
<dbReference type="FunFam" id="1.20.120.230:FF:000005">
    <property type="entry name" value="Talin 1"/>
    <property type="match status" value="1"/>
</dbReference>
<dbReference type="CDD" id="cd12150">
    <property type="entry name" value="talin-RS"/>
    <property type="match status" value="1"/>
</dbReference>